<accession>A0A397WMF9</accession>
<organism evidence="2 3">
    <name type="scientific">Candidatus Nanoclepta minutus</name>
    <dbReference type="NCBI Taxonomy" id="1940235"/>
    <lineage>
        <taxon>Archaea</taxon>
        <taxon>Nanobdellota</taxon>
        <taxon>Candidatus Nanoclepta</taxon>
    </lineage>
</organism>
<sequence length="185" mass="20344">MSEITIRESFISYLEQYGFFSFILPFLLIFSLIFLLLEVTNVFKRNENDIIGRRINIAFSFGFALTAISNIDMVKWLVYLIPNASIWILGIFLFILALGIATSKIEMPRWLRGAISLIVIGAITVIAANAVVGGTEGISMGPIDYSILSTAATILIIFAIIIAVIAWVTSEPKEKGQQTSGSYGP</sequence>
<comment type="caution">
    <text evidence="2">The sequence shown here is derived from an EMBL/GenBank/DDBJ whole genome shotgun (WGS) entry which is preliminary data.</text>
</comment>
<dbReference type="EMBL" id="MWMI01000007">
    <property type="protein sequence ID" value="RIB35091.1"/>
    <property type="molecule type" value="Genomic_DNA"/>
</dbReference>
<feature type="transmembrane region" description="Helical" evidence="1">
    <location>
        <begin position="57"/>
        <end position="78"/>
    </location>
</feature>
<feature type="transmembrane region" description="Helical" evidence="1">
    <location>
        <begin position="145"/>
        <end position="168"/>
    </location>
</feature>
<dbReference type="Proteomes" id="UP000266622">
    <property type="component" value="Unassembled WGS sequence"/>
</dbReference>
<feature type="transmembrane region" description="Helical" evidence="1">
    <location>
        <begin position="17"/>
        <end position="37"/>
    </location>
</feature>
<evidence type="ECO:0000313" key="3">
    <source>
        <dbReference type="Proteomes" id="UP000266622"/>
    </source>
</evidence>
<gene>
    <name evidence="2" type="ORF">BXU00_03340</name>
</gene>
<evidence type="ECO:0000256" key="1">
    <source>
        <dbReference type="SAM" id="Phobius"/>
    </source>
</evidence>
<keyword evidence="1" id="KW-0472">Membrane</keyword>
<name>A0A397WMF9_9ARCH</name>
<evidence type="ECO:0000313" key="2">
    <source>
        <dbReference type="EMBL" id="RIB35091.1"/>
    </source>
</evidence>
<feature type="transmembrane region" description="Helical" evidence="1">
    <location>
        <begin position="114"/>
        <end position="133"/>
    </location>
</feature>
<dbReference type="AlphaFoldDB" id="A0A397WMF9"/>
<keyword evidence="1" id="KW-0812">Transmembrane</keyword>
<reference evidence="2 3" key="1">
    <citation type="journal article" date="2018" name="Syst. Appl. Microbiol.">
        <title>A new symbiotic nanoarchaeote (Candidatus Nanoclepta minutus) and its host (Zestosphaera tikiterensis gen. nov., sp. nov.) from a New Zealand hot spring.</title>
        <authorList>
            <person name="St John E."/>
            <person name="Liu Y."/>
            <person name="Podar M."/>
            <person name="Stott M.B."/>
            <person name="Meneghin J."/>
            <person name="Chen Z."/>
            <person name="Lagutin K."/>
            <person name="Mitchell K."/>
            <person name="Reysenbach A.L."/>
        </authorList>
    </citation>
    <scope>NUCLEOTIDE SEQUENCE [LARGE SCALE GENOMIC DNA]</scope>
    <source>
        <strain evidence="2">NZ3</strain>
    </source>
</reference>
<keyword evidence="1" id="KW-1133">Transmembrane helix</keyword>
<proteinExistence type="predicted"/>
<protein>
    <submittedName>
        <fullName evidence="2">Uncharacterized protein</fullName>
    </submittedName>
</protein>
<feature type="transmembrane region" description="Helical" evidence="1">
    <location>
        <begin position="84"/>
        <end position="102"/>
    </location>
</feature>